<evidence type="ECO:0000313" key="1">
    <source>
        <dbReference type="EMBL" id="KMQ96065.1"/>
    </source>
</evidence>
<keyword evidence="2" id="KW-1185">Reference proteome</keyword>
<gene>
    <name evidence="1" type="ORF">RF55_3679</name>
</gene>
<name>A0A0J7NUL4_LASNI</name>
<proteinExistence type="predicted"/>
<protein>
    <submittedName>
        <fullName evidence="1">Uncharacterized protein</fullName>
    </submittedName>
</protein>
<organism evidence="1 2">
    <name type="scientific">Lasius niger</name>
    <name type="common">Black garden ant</name>
    <dbReference type="NCBI Taxonomy" id="67767"/>
    <lineage>
        <taxon>Eukaryota</taxon>
        <taxon>Metazoa</taxon>
        <taxon>Ecdysozoa</taxon>
        <taxon>Arthropoda</taxon>
        <taxon>Hexapoda</taxon>
        <taxon>Insecta</taxon>
        <taxon>Pterygota</taxon>
        <taxon>Neoptera</taxon>
        <taxon>Endopterygota</taxon>
        <taxon>Hymenoptera</taxon>
        <taxon>Apocrita</taxon>
        <taxon>Aculeata</taxon>
        <taxon>Formicoidea</taxon>
        <taxon>Formicidae</taxon>
        <taxon>Formicinae</taxon>
        <taxon>Lasius</taxon>
        <taxon>Lasius</taxon>
    </lineage>
</organism>
<reference evidence="1 2" key="1">
    <citation type="submission" date="2015-04" db="EMBL/GenBank/DDBJ databases">
        <title>Lasius niger genome sequencing.</title>
        <authorList>
            <person name="Konorov E.A."/>
            <person name="Nikitin M.A."/>
            <person name="Kirill M.V."/>
            <person name="Chang P."/>
        </authorList>
    </citation>
    <scope>NUCLEOTIDE SEQUENCE [LARGE SCALE GENOMIC DNA]</scope>
    <source>
        <tissue evidence="1">Whole</tissue>
    </source>
</reference>
<comment type="caution">
    <text evidence="1">The sequence shown here is derived from an EMBL/GenBank/DDBJ whole genome shotgun (WGS) entry which is preliminary data.</text>
</comment>
<evidence type="ECO:0000313" key="2">
    <source>
        <dbReference type="Proteomes" id="UP000036403"/>
    </source>
</evidence>
<dbReference type="EMBL" id="LBMM01001575">
    <property type="protein sequence ID" value="KMQ96065.1"/>
    <property type="molecule type" value="Genomic_DNA"/>
</dbReference>
<dbReference type="PaxDb" id="67767-A0A0J7NUL4"/>
<dbReference type="OrthoDB" id="10463341at2759"/>
<dbReference type="AlphaFoldDB" id="A0A0J7NUL4"/>
<accession>A0A0J7NUL4</accession>
<sequence length="121" mass="13216">MLCTQHPSKAAITVTDIAARPADKKNREAFQHPGKTLESVAKPSTLKFAQCVLPNNLVQRLKIPTVGVYSSVPFSEIFHEQATNDRAGPTSHLGVMRPDKTAINAARDKSVQSRLRPVTIT</sequence>
<dbReference type="Proteomes" id="UP000036403">
    <property type="component" value="Unassembled WGS sequence"/>
</dbReference>